<evidence type="ECO:0000256" key="1">
    <source>
        <dbReference type="ARBA" id="ARBA00009986"/>
    </source>
</evidence>
<dbReference type="PANTHER" id="PTHR11699">
    <property type="entry name" value="ALDEHYDE DEHYDROGENASE-RELATED"/>
    <property type="match status" value="1"/>
</dbReference>
<dbReference type="Pfam" id="PF00171">
    <property type="entry name" value="Aldedh"/>
    <property type="match status" value="1"/>
</dbReference>
<evidence type="ECO:0000313" key="7">
    <source>
        <dbReference type="Proteomes" id="UP000477680"/>
    </source>
</evidence>
<dbReference type="SUPFAM" id="SSF53720">
    <property type="entry name" value="ALDH-like"/>
    <property type="match status" value="1"/>
</dbReference>
<dbReference type="InterPro" id="IPR016162">
    <property type="entry name" value="Ald_DH_N"/>
</dbReference>
<evidence type="ECO:0000313" key="6">
    <source>
        <dbReference type="EMBL" id="QIB67066.1"/>
    </source>
</evidence>
<dbReference type="RefSeq" id="WP_163496494.1">
    <property type="nucleotide sequence ID" value="NZ_CP048711.1"/>
</dbReference>
<dbReference type="Proteomes" id="UP000477680">
    <property type="component" value="Chromosome"/>
</dbReference>
<evidence type="ECO:0000256" key="3">
    <source>
        <dbReference type="PROSITE-ProRule" id="PRU10007"/>
    </source>
</evidence>
<gene>
    <name evidence="6" type="ORF">G3T16_18375</name>
</gene>
<dbReference type="FunFam" id="3.40.309.10:FF:000009">
    <property type="entry name" value="Aldehyde dehydrogenase A"/>
    <property type="match status" value="1"/>
</dbReference>
<dbReference type="InterPro" id="IPR029510">
    <property type="entry name" value="Ald_DH_CS_GLU"/>
</dbReference>
<sequence length="476" mass="51283">MPTINARNPRTGECDYTFEALDADSIASICREVRDAQQHWWSAGFDYRQRALSRWADEVRKRQDDIVNALAQDTGRRAISHEEVGVIAHLIEGYCAVAPEVLAAPEGRSSSNAEISFENQYVPYPVVGVISPWNFPLVLSLLDAIPALVAGCGAVIKPSEVTPRFIDPLMQSIEAVPELAAVLRYVKGGGDTGRAMIDQVDAVVFTGSIETGIKVAQAAAGNLIPAFLELGGKDPAVVLNGADLDRAATAILRSAIYNAGQVCYAIERVYVDRSVHDELVAKLVEGAQSLSLNYPDIRKGQVGPFIFAKQADIIESQLEEARAKGATVLTGGVLERHEGGVWLPPTVVTQVNHDMRLMTEETFGPVVPVMAFDSEEQAVALANDTRYGLSGAVFAESITQGAELARRIDAGGISINDTELPRTISLDGEKMAFKKSGMGGSRYGARSMLRYTRKKAIIKNPGSINALDALSEQQVT</sequence>
<name>A0A6C0U4Z8_9GAMM</name>
<dbReference type="Gene3D" id="3.40.309.10">
    <property type="entry name" value="Aldehyde Dehydrogenase, Chain A, domain 2"/>
    <property type="match status" value="1"/>
</dbReference>
<evidence type="ECO:0000259" key="5">
    <source>
        <dbReference type="Pfam" id="PF00171"/>
    </source>
</evidence>
<evidence type="ECO:0000256" key="2">
    <source>
        <dbReference type="ARBA" id="ARBA00023002"/>
    </source>
</evidence>
<feature type="domain" description="Aldehyde dehydrogenase" evidence="5">
    <location>
        <begin position="3"/>
        <end position="457"/>
    </location>
</feature>
<dbReference type="InterPro" id="IPR016161">
    <property type="entry name" value="Ald_DH/histidinol_DH"/>
</dbReference>
<accession>A0A6C0U4Z8</accession>
<dbReference type="InterPro" id="IPR015590">
    <property type="entry name" value="Aldehyde_DH_dom"/>
</dbReference>
<dbReference type="KEGG" id="kim:G3T16_18375"/>
<dbReference type="AlphaFoldDB" id="A0A6C0U4Z8"/>
<dbReference type="PROSITE" id="PS00687">
    <property type="entry name" value="ALDEHYDE_DEHYDR_GLU"/>
    <property type="match status" value="1"/>
</dbReference>
<protein>
    <submittedName>
        <fullName evidence="6">Aldehyde dehydrogenase family protein</fullName>
    </submittedName>
</protein>
<comment type="similarity">
    <text evidence="1 4">Belongs to the aldehyde dehydrogenase family.</text>
</comment>
<dbReference type="GO" id="GO:0016620">
    <property type="term" value="F:oxidoreductase activity, acting on the aldehyde or oxo group of donors, NAD or NADP as acceptor"/>
    <property type="evidence" value="ECO:0007669"/>
    <property type="project" value="InterPro"/>
</dbReference>
<proteinExistence type="inferred from homology"/>
<evidence type="ECO:0000256" key="4">
    <source>
        <dbReference type="RuleBase" id="RU003345"/>
    </source>
</evidence>
<feature type="active site" evidence="3">
    <location>
        <position position="229"/>
    </location>
</feature>
<keyword evidence="7" id="KW-1185">Reference proteome</keyword>
<dbReference type="CDD" id="cd07099">
    <property type="entry name" value="ALDH_DDALDH"/>
    <property type="match status" value="1"/>
</dbReference>
<dbReference type="Gene3D" id="3.40.605.10">
    <property type="entry name" value="Aldehyde Dehydrogenase, Chain A, domain 1"/>
    <property type="match status" value="1"/>
</dbReference>
<dbReference type="InterPro" id="IPR016163">
    <property type="entry name" value="Ald_DH_C"/>
</dbReference>
<reference evidence="6 7" key="1">
    <citation type="submission" date="2020-02" db="EMBL/GenBank/DDBJ databases">
        <title>Genome sequencing for Kineobactrum sp. M2.</title>
        <authorList>
            <person name="Park S.-J."/>
        </authorList>
    </citation>
    <scope>NUCLEOTIDE SEQUENCE [LARGE SCALE GENOMIC DNA]</scope>
    <source>
        <strain evidence="6 7">M2</strain>
    </source>
</reference>
<dbReference type="EMBL" id="CP048711">
    <property type="protein sequence ID" value="QIB67066.1"/>
    <property type="molecule type" value="Genomic_DNA"/>
</dbReference>
<keyword evidence="2 4" id="KW-0560">Oxidoreductase</keyword>
<organism evidence="6 7">
    <name type="scientific">Kineobactrum salinum</name>
    <dbReference type="NCBI Taxonomy" id="2708301"/>
    <lineage>
        <taxon>Bacteria</taxon>
        <taxon>Pseudomonadati</taxon>
        <taxon>Pseudomonadota</taxon>
        <taxon>Gammaproteobacteria</taxon>
        <taxon>Cellvibrionales</taxon>
        <taxon>Halieaceae</taxon>
        <taxon>Kineobactrum</taxon>
    </lineage>
</organism>